<dbReference type="RefSeq" id="WP_307041928.1">
    <property type="nucleotide sequence ID" value="NZ_JAUSYY010000001.1"/>
</dbReference>
<dbReference type="SUPFAM" id="SSF103473">
    <property type="entry name" value="MFS general substrate transporter"/>
    <property type="match status" value="1"/>
</dbReference>
<gene>
    <name evidence="7" type="ORF">QFZ26_002134</name>
</gene>
<protein>
    <submittedName>
        <fullName evidence="7">EmrB/QacA subfamily drug resistance transporter</fullName>
    </submittedName>
</protein>
<evidence type="ECO:0000256" key="5">
    <source>
        <dbReference type="SAM" id="Phobius"/>
    </source>
</evidence>
<dbReference type="InterPro" id="IPR036259">
    <property type="entry name" value="MFS_trans_sf"/>
</dbReference>
<evidence type="ECO:0000256" key="3">
    <source>
        <dbReference type="ARBA" id="ARBA00022989"/>
    </source>
</evidence>
<feature type="transmembrane region" description="Helical" evidence="5">
    <location>
        <begin position="306"/>
        <end position="327"/>
    </location>
</feature>
<proteinExistence type="predicted"/>
<keyword evidence="8" id="KW-1185">Reference proteome</keyword>
<name>A0ABU0RC15_9MICO</name>
<keyword evidence="3 5" id="KW-1133">Transmembrane helix</keyword>
<dbReference type="Gene3D" id="1.20.1720.10">
    <property type="entry name" value="Multidrug resistance protein D"/>
    <property type="match status" value="1"/>
</dbReference>
<evidence type="ECO:0000313" key="8">
    <source>
        <dbReference type="Proteomes" id="UP001239083"/>
    </source>
</evidence>
<feature type="transmembrane region" description="Helical" evidence="5">
    <location>
        <begin position="169"/>
        <end position="187"/>
    </location>
</feature>
<dbReference type="PROSITE" id="PS50850">
    <property type="entry name" value="MFS"/>
    <property type="match status" value="1"/>
</dbReference>
<feature type="transmembrane region" description="Helical" evidence="5">
    <location>
        <begin position="134"/>
        <end position="157"/>
    </location>
</feature>
<evidence type="ECO:0000256" key="4">
    <source>
        <dbReference type="ARBA" id="ARBA00023136"/>
    </source>
</evidence>
<organism evidence="7 8">
    <name type="scientific">Agromyces ramosus</name>
    <dbReference type="NCBI Taxonomy" id="33879"/>
    <lineage>
        <taxon>Bacteria</taxon>
        <taxon>Bacillati</taxon>
        <taxon>Actinomycetota</taxon>
        <taxon>Actinomycetes</taxon>
        <taxon>Micrococcales</taxon>
        <taxon>Microbacteriaceae</taxon>
        <taxon>Agromyces</taxon>
    </lineage>
</organism>
<accession>A0ABU0RC15</accession>
<dbReference type="Gene3D" id="1.20.1250.20">
    <property type="entry name" value="MFS general substrate transporter like domains"/>
    <property type="match status" value="1"/>
</dbReference>
<feature type="transmembrane region" description="Helical" evidence="5">
    <location>
        <begin position="199"/>
        <end position="216"/>
    </location>
</feature>
<evidence type="ECO:0000256" key="2">
    <source>
        <dbReference type="ARBA" id="ARBA00022692"/>
    </source>
</evidence>
<evidence type="ECO:0000259" key="6">
    <source>
        <dbReference type="PROSITE" id="PS50850"/>
    </source>
</evidence>
<feature type="transmembrane region" description="Helical" evidence="5">
    <location>
        <begin position="76"/>
        <end position="95"/>
    </location>
</feature>
<keyword evidence="2 5" id="KW-0812">Transmembrane</keyword>
<feature type="transmembrane region" description="Helical" evidence="5">
    <location>
        <begin position="366"/>
        <end position="389"/>
    </location>
</feature>
<feature type="transmembrane region" description="Helical" evidence="5">
    <location>
        <begin position="334"/>
        <end position="354"/>
    </location>
</feature>
<reference evidence="7 8" key="1">
    <citation type="submission" date="2023-07" db="EMBL/GenBank/DDBJ databases">
        <title>Comparative genomics of wheat-associated soil bacteria to identify genetic determinants of phenazine resistance.</title>
        <authorList>
            <person name="Mouncey N."/>
        </authorList>
    </citation>
    <scope>NUCLEOTIDE SEQUENCE [LARGE SCALE GENOMIC DNA]</scope>
    <source>
        <strain evidence="7 8">V3I3</strain>
    </source>
</reference>
<dbReference type="PANTHER" id="PTHR42718">
    <property type="entry name" value="MAJOR FACILITATOR SUPERFAMILY MULTIDRUG TRANSPORTER MFSC"/>
    <property type="match status" value="1"/>
</dbReference>
<dbReference type="InterPro" id="IPR020846">
    <property type="entry name" value="MFS_dom"/>
</dbReference>
<sequence length="497" mass="51378">MTTIPHRGLAIGILLFASFMDLLDVTIVQVALPSIDADLGASEAQLEWIVGGYMLAFAVALITGGRLGDLYGRRRIFLVGIAGFTLASAAAAAAWSGEVLVATRIAQGLFAALMVPQLLACVQAFYSPRERAPMYGLIGGVSGLAAVAGPVLGGWLIDADLWGLGWRTVFLINIPVGIAIFALAARFVPETRSPRPMRLDLPGVLLLSAVVLAFMVPLVEGRALGWPAWLWIPVAVGAVLLAVFVVYSRRRMRRDGSALLPMPLFADRGFSAGIVTQAAFQGALNAFTLPFIIYLQVGLGFDALTAGLNLLAFSLGAMLGTGLVIPLVARLGKVLVTGGSVVLAAGVLWVFAIVSEAGASFTGWAAVWPMALAGVGLALIIIPLVDVALATVPVADAGAASGAYSTFQQLGAAVGVAVSTTVFFTIIGDDWSREHVLEALQASVWVSVAGLAVAALASLLLPGRASVQAHLEEARRLAEADAEAAAADAAQQPAPVA</sequence>
<comment type="subcellular location">
    <subcellularLocation>
        <location evidence="1">Cell membrane</location>
        <topology evidence="1">Multi-pass membrane protein</topology>
    </subcellularLocation>
</comment>
<dbReference type="CDD" id="cd17321">
    <property type="entry name" value="MFS_MMR_MDR_like"/>
    <property type="match status" value="1"/>
</dbReference>
<evidence type="ECO:0000256" key="1">
    <source>
        <dbReference type="ARBA" id="ARBA00004651"/>
    </source>
</evidence>
<dbReference type="PRINTS" id="PR01036">
    <property type="entry name" value="TCRTETB"/>
</dbReference>
<dbReference type="Pfam" id="PF07690">
    <property type="entry name" value="MFS_1"/>
    <property type="match status" value="1"/>
</dbReference>
<feature type="transmembrane region" description="Helical" evidence="5">
    <location>
        <begin position="9"/>
        <end position="32"/>
    </location>
</feature>
<dbReference type="PANTHER" id="PTHR42718:SF39">
    <property type="entry name" value="ACTINORHODIN TRANSPORTER-RELATED"/>
    <property type="match status" value="1"/>
</dbReference>
<feature type="transmembrane region" description="Helical" evidence="5">
    <location>
        <begin position="228"/>
        <end position="248"/>
    </location>
</feature>
<feature type="transmembrane region" description="Helical" evidence="5">
    <location>
        <begin position="410"/>
        <end position="427"/>
    </location>
</feature>
<dbReference type="EMBL" id="JAUSYY010000001">
    <property type="protein sequence ID" value="MDQ0894579.1"/>
    <property type="molecule type" value="Genomic_DNA"/>
</dbReference>
<feature type="transmembrane region" description="Helical" evidence="5">
    <location>
        <begin position="101"/>
        <end position="122"/>
    </location>
</feature>
<keyword evidence="4 5" id="KW-0472">Membrane</keyword>
<comment type="caution">
    <text evidence="7">The sequence shown here is derived from an EMBL/GenBank/DDBJ whole genome shotgun (WGS) entry which is preliminary data.</text>
</comment>
<feature type="domain" description="Major facilitator superfamily (MFS) profile" evidence="6">
    <location>
        <begin position="10"/>
        <end position="466"/>
    </location>
</feature>
<evidence type="ECO:0000313" key="7">
    <source>
        <dbReference type="EMBL" id="MDQ0894579.1"/>
    </source>
</evidence>
<feature type="transmembrane region" description="Helical" evidence="5">
    <location>
        <begin position="439"/>
        <end position="461"/>
    </location>
</feature>
<feature type="transmembrane region" description="Helical" evidence="5">
    <location>
        <begin position="269"/>
        <end position="294"/>
    </location>
</feature>
<dbReference type="InterPro" id="IPR011701">
    <property type="entry name" value="MFS"/>
</dbReference>
<feature type="transmembrane region" description="Helical" evidence="5">
    <location>
        <begin position="44"/>
        <end position="64"/>
    </location>
</feature>
<dbReference type="Proteomes" id="UP001239083">
    <property type="component" value="Unassembled WGS sequence"/>
</dbReference>